<dbReference type="SUPFAM" id="SSF54277">
    <property type="entry name" value="CAD &amp; PB1 domains"/>
    <property type="match status" value="1"/>
</dbReference>
<name>A0A8B8N341_9MYRT</name>
<proteinExistence type="predicted"/>
<feature type="compositionally biased region" description="Low complexity" evidence="1">
    <location>
        <begin position="111"/>
        <end position="127"/>
    </location>
</feature>
<dbReference type="Proteomes" id="UP000827889">
    <property type="component" value="Chromosome 5"/>
</dbReference>
<dbReference type="AlphaFoldDB" id="A0A8B8N341"/>
<gene>
    <name evidence="4" type="primary">LOC115730297</name>
</gene>
<dbReference type="RefSeq" id="XP_030516790.2">
    <property type="nucleotide sequence ID" value="XM_030660930.2"/>
</dbReference>
<accession>A0A8B8N341</accession>
<evidence type="ECO:0000313" key="3">
    <source>
        <dbReference type="Proteomes" id="UP000827889"/>
    </source>
</evidence>
<evidence type="ECO:0000313" key="4">
    <source>
        <dbReference type="RefSeq" id="XP_030516790.2"/>
    </source>
</evidence>
<reference evidence="4" key="1">
    <citation type="submission" date="2025-08" db="UniProtKB">
        <authorList>
            <consortium name="RefSeq"/>
        </authorList>
    </citation>
    <scope>IDENTIFICATION</scope>
    <source>
        <tissue evidence="4">Leaf</tissue>
    </source>
</reference>
<dbReference type="Pfam" id="PF00564">
    <property type="entry name" value="PB1"/>
    <property type="match status" value="1"/>
</dbReference>
<dbReference type="KEGG" id="rarg:115730297"/>
<protein>
    <submittedName>
        <fullName evidence="4">Uncharacterized protein LOC115730297</fullName>
    </submittedName>
</protein>
<feature type="compositionally biased region" description="Polar residues" evidence="1">
    <location>
        <begin position="153"/>
        <end position="174"/>
    </location>
</feature>
<evidence type="ECO:0000259" key="2">
    <source>
        <dbReference type="Pfam" id="PF00564"/>
    </source>
</evidence>
<dbReference type="PANTHER" id="PTHR31066:SF47">
    <property type="entry name" value="PB1 DOMAIN-CONTAINING PROTEIN"/>
    <property type="match status" value="1"/>
</dbReference>
<organism evidence="3 4">
    <name type="scientific">Rhodamnia argentea</name>
    <dbReference type="NCBI Taxonomy" id="178133"/>
    <lineage>
        <taxon>Eukaryota</taxon>
        <taxon>Viridiplantae</taxon>
        <taxon>Streptophyta</taxon>
        <taxon>Embryophyta</taxon>
        <taxon>Tracheophyta</taxon>
        <taxon>Spermatophyta</taxon>
        <taxon>Magnoliopsida</taxon>
        <taxon>eudicotyledons</taxon>
        <taxon>Gunneridae</taxon>
        <taxon>Pentapetalae</taxon>
        <taxon>rosids</taxon>
        <taxon>malvids</taxon>
        <taxon>Myrtales</taxon>
        <taxon>Myrtaceae</taxon>
        <taxon>Myrtoideae</taxon>
        <taxon>Myrteae</taxon>
        <taxon>Australasian group</taxon>
        <taxon>Rhodamnia</taxon>
    </lineage>
</organism>
<dbReference type="InterPro" id="IPR000270">
    <property type="entry name" value="PB1_dom"/>
</dbReference>
<dbReference type="GeneID" id="115730297"/>
<feature type="region of interest" description="Disordered" evidence="1">
    <location>
        <begin position="111"/>
        <end position="175"/>
    </location>
</feature>
<feature type="domain" description="PB1" evidence="2">
    <location>
        <begin position="13"/>
        <end position="60"/>
    </location>
</feature>
<evidence type="ECO:0000256" key="1">
    <source>
        <dbReference type="SAM" id="MobiDB-lite"/>
    </source>
</evidence>
<sequence length="296" mass="32947">MKKLTTTQIDADMVLKYQVASEDLDALVSVRSDEDLKHMLDEYDRHESSGNPRLRAFLFPANPTVIESQTAFVEPQAQEQRYIDAINGIFRTVPNVKITPLHGNRTTFSISSACSSPKSPSPDSCRSIDGGTAHETITFNGQHHGRRLPMSRVHSSPSLCSLGNNAPPNNSLGNRQCVHQHHHYHYPNYHKQPHPGCYHTTRPPQDPHKGIGSERLQPALSMGRAEIGRSYLRQGLNPHHGSHRHHGASGGGHNNCGYYDECAGYASARFERADSLPPSPRRAYWDGSYYKGDLPN</sequence>
<dbReference type="InterPro" id="IPR053198">
    <property type="entry name" value="Gynoecium_Dev_Regulator"/>
</dbReference>
<keyword evidence="3" id="KW-1185">Reference proteome</keyword>
<dbReference type="PANTHER" id="PTHR31066">
    <property type="entry name" value="OS05G0427100 PROTEIN-RELATED"/>
    <property type="match status" value="1"/>
</dbReference>